<dbReference type="SUPFAM" id="SSF54637">
    <property type="entry name" value="Thioesterase/thiol ester dehydrase-isomerase"/>
    <property type="match status" value="1"/>
</dbReference>
<dbReference type="EMBL" id="CP001344">
    <property type="protein sequence ID" value="ACL44303.1"/>
    <property type="molecule type" value="Genomic_DNA"/>
</dbReference>
<dbReference type="HOGENOM" id="CLU_101141_5_1_3"/>
<organism evidence="3">
    <name type="scientific">Cyanothece sp. (strain PCC 7425 / ATCC 29141)</name>
    <dbReference type="NCBI Taxonomy" id="395961"/>
    <lineage>
        <taxon>Bacteria</taxon>
        <taxon>Bacillati</taxon>
        <taxon>Cyanobacteriota</taxon>
        <taxon>Cyanophyceae</taxon>
        <taxon>Gomontiellales</taxon>
        <taxon>Cyanothecaceae</taxon>
        <taxon>Cyanothece</taxon>
    </lineage>
</organism>
<dbReference type="eggNOG" id="COG0824">
    <property type="taxonomic scope" value="Bacteria"/>
</dbReference>
<dbReference type="InterPro" id="IPR050563">
    <property type="entry name" value="4-hydroxybenzoyl-CoA_TE"/>
</dbReference>
<dbReference type="GO" id="GO:0047617">
    <property type="term" value="F:fatty acyl-CoA hydrolase activity"/>
    <property type="evidence" value="ECO:0007669"/>
    <property type="project" value="TreeGrafter"/>
</dbReference>
<name>B8HT77_CYAP4</name>
<protein>
    <submittedName>
        <fullName evidence="3">Thioesterase superfamily protein</fullName>
    </submittedName>
</protein>
<comment type="similarity">
    <text evidence="1">Belongs to the 4-hydroxybenzoyl-CoA thioesterase family.</text>
</comment>
<evidence type="ECO:0000256" key="2">
    <source>
        <dbReference type="ARBA" id="ARBA00022801"/>
    </source>
</evidence>
<dbReference type="PANTHER" id="PTHR31793:SF27">
    <property type="entry name" value="NOVEL THIOESTERASE SUPERFAMILY DOMAIN AND SAPOSIN A-TYPE DOMAIN CONTAINING PROTEIN (0610012H03RIK)"/>
    <property type="match status" value="1"/>
</dbReference>
<dbReference type="CDD" id="cd00586">
    <property type="entry name" value="4HBT"/>
    <property type="match status" value="1"/>
</dbReference>
<gene>
    <name evidence="3" type="ordered locus">Cyan7425_1938</name>
</gene>
<dbReference type="AlphaFoldDB" id="B8HT77"/>
<dbReference type="KEGG" id="cyn:Cyan7425_1938"/>
<sequence length="141" mass="16309">MAYEFKLYRQVEFAETDMAGVMHFSHFFRYMEATEHAFLRSLGLSVFPAPPAPLILWPRVQAECNFLAPLRFEDQVEIHLRVREKTEKRLTYGFRFRRVDQGQEVAQGILKVVCATVDDQQQLYSIAIPTAIASQIELAPD</sequence>
<dbReference type="InterPro" id="IPR029069">
    <property type="entry name" value="HotDog_dom_sf"/>
</dbReference>
<reference evidence="3" key="1">
    <citation type="submission" date="2009-01" db="EMBL/GenBank/DDBJ databases">
        <title>Complete sequence of chromosome Cyanothece sp. PCC 7425.</title>
        <authorList>
            <consortium name="US DOE Joint Genome Institute"/>
            <person name="Lucas S."/>
            <person name="Copeland A."/>
            <person name="Lapidus A."/>
            <person name="Glavina del Rio T."/>
            <person name="Dalin E."/>
            <person name="Tice H."/>
            <person name="Bruce D."/>
            <person name="Goodwin L."/>
            <person name="Pitluck S."/>
            <person name="Sims D."/>
            <person name="Meineke L."/>
            <person name="Brettin T."/>
            <person name="Detter J.C."/>
            <person name="Han C."/>
            <person name="Larimer F."/>
            <person name="Land M."/>
            <person name="Hauser L."/>
            <person name="Kyrpides N."/>
            <person name="Ovchinnikova G."/>
            <person name="Liberton M."/>
            <person name="Stoeckel J."/>
            <person name="Banerjee A."/>
            <person name="Singh A."/>
            <person name="Page L."/>
            <person name="Sato H."/>
            <person name="Zhao L."/>
            <person name="Sherman L."/>
            <person name="Pakrasi H."/>
            <person name="Richardson P."/>
        </authorList>
    </citation>
    <scope>NUCLEOTIDE SEQUENCE</scope>
    <source>
        <strain evidence="3">PCC 7425</strain>
    </source>
</reference>
<dbReference type="PANTHER" id="PTHR31793">
    <property type="entry name" value="4-HYDROXYBENZOYL-COA THIOESTERASE FAMILY MEMBER"/>
    <property type="match status" value="1"/>
</dbReference>
<accession>B8HT77</accession>
<dbReference type="Gene3D" id="3.10.129.10">
    <property type="entry name" value="Hotdog Thioesterase"/>
    <property type="match status" value="1"/>
</dbReference>
<proteinExistence type="inferred from homology"/>
<evidence type="ECO:0000256" key="1">
    <source>
        <dbReference type="ARBA" id="ARBA00005953"/>
    </source>
</evidence>
<keyword evidence="2" id="KW-0378">Hydrolase</keyword>
<dbReference type="STRING" id="395961.Cyan7425_1938"/>
<evidence type="ECO:0000313" key="3">
    <source>
        <dbReference type="EMBL" id="ACL44303.1"/>
    </source>
</evidence>
<dbReference type="Pfam" id="PF13279">
    <property type="entry name" value="4HBT_2"/>
    <property type="match status" value="1"/>
</dbReference>
<dbReference type="OrthoDB" id="9800856at2"/>